<evidence type="ECO:0000256" key="3">
    <source>
        <dbReference type="ARBA" id="ARBA00022490"/>
    </source>
</evidence>
<dbReference type="PANTHER" id="PTHR43722">
    <property type="entry name" value="PROLINE IMINOPEPTIDASE"/>
    <property type="match status" value="1"/>
</dbReference>
<dbReference type="Proteomes" id="UP000469440">
    <property type="component" value="Unassembled WGS sequence"/>
</dbReference>
<organism evidence="8 9">
    <name type="scientific">Caproicibacter fermentans</name>
    <dbReference type="NCBI Taxonomy" id="2576756"/>
    <lineage>
        <taxon>Bacteria</taxon>
        <taxon>Bacillati</taxon>
        <taxon>Bacillota</taxon>
        <taxon>Clostridia</taxon>
        <taxon>Eubacteriales</taxon>
        <taxon>Acutalibacteraceae</taxon>
        <taxon>Caproicibacter</taxon>
    </lineage>
</organism>
<sequence length="383" mass="42712">MVMAIIAAILLAAVVISLIISLVCAVQIAICKRKRVSPKTAGVRLKKTAILLASLAVLMTILIALSQFAAHTPQILDQNGKVQANSIAELYQVELNGHQEWISIRGKNRSNPVLLFLAGGPGGTQMAATRYALAGLEERFVVVNWDQPGSGKSYNAVSNETITVGTYVKDGLALTELLRKRFGTEKIYLMGESWGSALGIFLSDAAPEKYHAFIGTGQMVDFKETEITDYKKVMELAKARNDEKTVQKLVTNGIPPYYGQDVTWKSAVYLNYLSDYMEKDPQITNGGYHTLRDMLSPEYGLVDSVNYLRGVIHTFNHVYPQLYDIDLRKKYAKLKIPVYFFLGRHDANAPVSLTQQYYDSLVAPQKRSCMVRAFRTQPVDERE</sequence>
<gene>
    <name evidence="8" type="ORF">CAFE_21600</name>
</gene>
<evidence type="ECO:0000256" key="5">
    <source>
        <dbReference type="ARBA" id="ARBA00029605"/>
    </source>
</evidence>
<dbReference type="GO" id="GO:0004177">
    <property type="term" value="F:aminopeptidase activity"/>
    <property type="evidence" value="ECO:0007669"/>
    <property type="project" value="UniProtKB-KW"/>
</dbReference>
<dbReference type="GO" id="GO:0006508">
    <property type="term" value="P:proteolysis"/>
    <property type="evidence" value="ECO:0007669"/>
    <property type="project" value="InterPro"/>
</dbReference>
<keyword evidence="6" id="KW-0472">Membrane</keyword>
<keyword evidence="6" id="KW-1133">Transmembrane helix</keyword>
<dbReference type="GO" id="GO:0005737">
    <property type="term" value="C:cytoplasm"/>
    <property type="evidence" value="ECO:0007669"/>
    <property type="project" value="InterPro"/>
</dbReference>
<dbReference type="AlphaFoldDB" id="A0A6N8I0S0"/>
<dbReference type="Gene3D" id="3.40.50.1820">
    <property type="entry name" value="alpha/beta hydrolase"/>
    <property type="match status" value="1"/>
</dbReference>
<evidence type="ECO:0000256" key="6">
    <source>
        <dbReference type="SAM" id="Phobius"/>
    </source>
</evidence>
<dbReference type="PRINTS" id="PR00793">
    <property type="entry name" value="PROAMNOPTASE"/>
</dbReference>
<evidence type="ECO:0000313" key="9">
    <source>
        <dbReference type="Proteomes" id="UP000469440"/>
    </source>
</evidence>
<name>A0A6N8I0S0_9FIRM</name>
<keyword evidence="3" id="KW-0963">Cytoplasm</keyword>
<evidence type="ECO:0000256" key="4">
    <source>
        <dbReference type="ARBA" id="ARBA00022801"/>
    </source>
</evidence>
<accession>A0A6N8I0S0</accession>
<comment type="catalytic activity">
    <reaction evidence="1">
        <text>Release of N-terminal proline from a peptide.</text>
        <dbReference type="EC" id="3.4.11.5"/>
    </reaction>
</comment>
<evidence type="ECO:0000259" key="7">
    <source>
        <dbReference type="Pfam" id="PF12146"/>
    </source>
</evidence>
<dbReference type="PANTHER" id="PTHR43722:SF1">
    <property type="entry name" value="PROLINE IMINOPEPTIDASE"/>
    <property type="match status" value="1"/>
</dbReference>
<dbReference type="Pfam" id="PF12146">
    <property type="entry name" value="Hydrolase_4"/>
    <property type="match status" value="1"/>
</dbReference>
<dbReference type="InterPro" id="IPR002410">
    <property type="entry name" value="Peptidase_S33"/>
</dbReference>
<comment type="caution">
    <text evidence="8">The sequence shown here is derived from an EMBL/GenBank/DDBJ whole genome shotgun (WGS) entry which is preliminary data.</text>
</comment>
<dbReference type="InterPro" id="IPR022742">
    <property type="entry name" value="Hydrolase_4"/>
</dbReference>
<feature type="domain" description="Serine aminopeptidase S33" evidence="7">
    <location>
        <begin position="139"/>
        <end position="241"/>
    </location>
</feature>
<reference evidence="8 9" key="1">
    <citation type="submission" date="2019-09" db="EMBL/GenBank/DDBJ databases">
        <title>Genome sequence of Clostridium sp. EA1.</title>
        <authorList>
            <person name="Poehlein A."/>
            <person name="Bengelsdorf F.R."/>
            <person name="Daniel R."/>
        </authorList>
    </citation>
    <scope>NUCLEOTIDE SEQUENCE [LARGE SCALE GENOMIC DNA]</scope>
    <source>
        <strain evidence="8 9">EA1</strain>
    </source>
</reference>
<keyword evidence="6" id="KW-0812">Transmembrane</keyword>
<dbReference type="SUPFAM" id="SSF53474">
    <property type="entry name" value="alpha/beta-Hydrolases"/>
    <property type="match status" value="1"/>
</dbReference>
<dbReference type="InterPro" id="IPR005944">
    <property type="entry name" value="Pro_iminopeptidase"/>
</dbReference>
<dbReference type="EMBL" id="VWXL01000058">
    <property type="protein sequence ID" value="MVB11445.1"/>
    <property type="molecule type" value="Genomic_DNA"/>
</dbReference>
<dbReference type="InterPro" id="IPR029058">
    <property type="entry name" value="AB_hydrolase_fold"/>
</dbReference>
<keyword evidence="8" id="KW-0031">Aminopeptidase</keyword>
<keyword evidence="4" id="KW-0378">Hydrolase</keyword>
<evidence type="ECO:0000313" key="8">
    <source>
        <dbReference type="EMBL" id="MVB11445.1"/>
    </source>
</evidence>
<evidence type="ECO:0000256" key="1">
    <source>
        <dbReference type="ARBA" id="ARBA00001585"/>
    </source>
</evidence>
<feature type="transmembrane region" description="Helical" evidence="6">
    <location>
        <begin position="6"/>
        <end position="30"/>
    </location>
</feature>
<dbReference type="EC" id="3.4.11.5" evidence="2"/>
<proteinExistence type="predicted"/>
<feature type="transmembrane region" description="Helical" evidence="6">
    <location>
        <begin position="50"/>
        <end position="70"/>
    </location>
</feature>
<keyword evidence="8" id="KW-0645">Protease</keyword>
<evidence type="ECO:0000256" key="2">
    <source>
        <dbReference type="ARBA" id="ARBA00012568"/>
    </source>
</evidence>
<protein>
    <recommendedName>
        <fullName evidence="2">prolyl aminopeptidase</fullName>
        <ecNumber evidence="2">3.4.11.5</ecNumber>
    </recommendedName>
    <alternativeName>
        <fullName evidence="5">Prolyl aminopeptidase</fullName>
    </alternativeName>
</protein>
<keyword evidence="9" id="KW-1185">Reference proteome</keyword>